<dbReference type="InterPro" id="IPR033524">
    <property type="entry name" value="Glu/Leu/Phe/Val_DH_AS"/>
</dbReference>
<dbReference type="GO" id="GO:0006538">
    <property type="term" value="P:L-glutamate catabolic process"/>
    <property type="evidence" value="ECO:0007669"/>
    <property type="project" value="TreeGrafter"/>
</dbReference>
<dbReference type="InterPro" id="IPR036291">
    <property type="entry name" value="NAD(P)-bd_dom_sf"/>
</dbReference>
<dbReference type="PANTHER" id="PTHR11606">
    <property type="entry name" value="GLUTAMATE DEHYDROGENASE"/>
    <property type="match status" value="1"/>
</dbReference>
<dbReference type="InterPro" id="IPR006095">
    <property type="entry name" value="Glu/Leu/Phe/Val/Trp_DH"/>
</dbReference>
<dbReference type="KEGG" id="bsto:C0V70_16445"/>
<keyword evidence="6" id="KW-1185">Reference proteome</keyword>
<dbReference type="EMBL" id="CP025704">
    <property type="protein sequence ID" value="AUN99667.1"/>
    <property type="molecule type" value="Genomic_DNA"/>
</dbReference>
<dbReference type="Gene3D" id="3.40.50.720">
    <property type="entry name" value="NAD(P)-binding Rossmann-like Domain"/>
    <property type="match status" value="1"/>
</dbReference>
<dbReference type="Pfam" id="PF00208">
    <property type="entry name" value="ELFV_dehydrog"/>
    <property type="match status" value="1"/>
</dbReference>
<evidence type="ECO:0000256" key="4">
    <source>
        <dbReference type="RuleBase" id="RU004417"/>
    </source>
</evidence>
<dbReference type="PROSITE" id="PS00074">
    <property type="entry name" value="GLFV_DEHYDROGENASE"/>
    <property type="match status" value="1"/>
</dbReference>
<dbReference type="AlphaFoldDB" id="A0A2K9NVY4"/>
<dbReference type="InterPro" id="IPR014362">
    <property type="entry name" value="Glu_DH"/>
</dbReference>
<accession>A0A2K9NVY4</accession>
<dbReference type="SUPFAM" id="SSF53223">
    <property type="entry name" value="Aminoacid dehydrogenase-like, N-terminal domain"/>
    <property type="match status" value="1"/>
</dbReference>
<dbReference type="SUPFAM" id="SSF51735">
    <property type="entry name" value="NAD(P)-binding Rossmann-fold domains"/>
    <property type="match status" value="1"/>
</dbReference>
<dbReference type="SMART" id="SM00839">
    <property type="entry name" value="ELFV_dehydrog"/>
    <property type="match status" value="1"/>
</dbReference>
<dbReference type="InterPro" id="IPR033922">
    <property type="entry name" value="NAD_bind_Glu_DH"/>
</dbReference>
<dbReference type="GO" id="GO:0004352">
    <property type="term" value="F:glutamate dehydrogenase (NAD+) activity"/>
    <property type="evidence" value="ECO:0007669"/>
    <property type="project" value="TreeGrafter"/>
</dbReference>
<dbReference type="Gene3D" id="3.40.50.10860">
    <property type="entry name" value="Leucine Dehydrogenase, chain A, domain 1"/>
    <property type="match status" value="1"/>
</dbReference>
<organism evidence="5 6">
    <name type="scientific">Bacteriovorax stolpii</name>
    <name type="common">Bdellovibrio stolpii</name>
    <dbReference type="NCBI Taxonomy" id="960"/>
    <lineage>
        <taxon>Bacteria</taxon>
        <taxon>Pseudomonadati</taxon>
        <taxon>Bdellovibrionota</taxon>
        <taxon>Bacteriovoracia</taxon>
        <taxon>Bacteriovoracales</taxon>
        <taxon>Bacteriovoracaceae</taxon>
        <taxon>Bacteriovorax</taxon>
    </lineage>
</organism>
<dbReference type="InterPro" id="IPR006096">
    <property type="entry name" value="Glu/Leu/Phe/Val/Trp_DH_C"/>
</dbReference>
<evidence type="ECO:0000256" key="2">
    <source>
        <dbReference type="ARBA" id="ARBA00023002"/>
    </source>
</evidence>
<dbReference type="InterPro" id="IPR006097">
    <property type="entry name" value="Glu/Leu/Phe/Val/Trp_DH_dimer"/>
</dbReference>
<dbReference type="CDD" id="cd01076">
    <property type="entry name" value="NAD_bind_1_Glu_DH"/>
    <property type="match status" value="1"/>
</dbReference>
<dbReference type="InterPro" id="IPR046346">
    <property type="entry name" value="Aminoacid_DH-like_N_sf"/>
</dbReference>
<evidence type="ECO:0000313" key="6">
    <source>
        <dbReference type="Proteomes" id="UP000235584"/>
    </source>
</evidence>
<proteinExistence type="inferred from homology"/>
<evidence type="ECO:0000256" key="3">
    <source>
        <dbReference type="PIRNR" id="PIRNR000185"/>
    </source>
</evidence>
<dbReference type="PANTHER" id="PTHR11606:SF13">
    <property type="entry name" value="GLUTAMATE DEHYDROGENASE 1, MITOCHONDRIAL"/>
    <property type="match status" value="1"/>
</dbReference>
<dbReference type="OrthoDB" id="5288068at2"/>
<dbReference type="RefSeq" id="WP_102244958.1">
    <property type="nucleotide sequence ID" value="NZ_CP025704.1"/>
</dbReference>
<gene>
    <name evidence="5" type="ORF">C0V70_16445</name>
</gene>
<comment type="similarity">
    <text evidence="1 3 4">Belongs to the Glu/Leu/Phe/Val dehydrogenases family.</text>
</comment>
<dbReference type="FunFam" id="3.40.50.10860:FF:000003">
    <property type="entry name" value="Glutamate dehydrogenase"/>
    <property type="match status" value="1"/>
</dbReference>
<dbReference type="PRINTS" id="PR00082">
    <property type="entry name" value="GLFDHDRGNASE"/>
</dbReference>
<reference evidence="5 6" key="1">
    <citation type="submission" date="2018-01" db="EMBL/GenBank/DDBJ databases">
        <title>Complete genome sequence of Bacteriovorax stolpii DSM12778.</title>
        <authorList>
            <person name="Tang B."/>
            <person name="Chang J."/>
        </authorList>
    </citation>
    <scope>NUCLEOTIDE SEQUENCE [LARGE SCALE GENOMIC DNA]</scope>
    <source>
        <strain evidence="5 6">DSM 12778</strain>
    </source>
</reference>
<keyword evidence="2 3" id="KW-0560">Oxidoreductase</keyword>
<evidence type="ECO:0000313" key="5">
    <source>
        <dbReference type="EMBL" id="AUN99667.1"/>
    </source>
</evidence>
<sequence length="419" mass="45129">MSLFDAALFQDAIKQLEDAAKIMGLDPNVAERLKYPKRALQVSVPIRLDDGTVKTFIGYRVQHNLSLGPGKGGIRYHPGVDLSETAGLAMLMTFKCALVGLPYGGAKGGICVDPTQLSRQELQALTRRYATEINMIIGPHVDIPAPDIGTDGQTMGWFMDTYSQIKGYTDGAVVTGKPIEIGGSKGRAESTGKGVAFCVNFAAEKIGMTINQNTTVAIHGFGKVAIPAANDLRAQGAKIVAVSDVSGGVYDANGLDIEKCEKWVKENKVLKGMPGTKHITNDELFALNVDVLIPAAIDGVITKDNAHVVKAKIIAEGANGPLTKEAIDIVTEKGAFLIPDVLCNAGGVIVSYFEWVQGLQSFFWDLDEVNKRLHSIMKDAFENVYSVSKEYNCNMKSAALVAAIRRLEKAMKLRGLWPS</sequence>
<dbReference type="Proteomes" id="UP000235584">
    <property type="component" value="Chromosome"/>
</dbReference>
<name>A0A2K9NVY4_BACTC</name>
<dbReference type="Pfam" id="PF02812">
    <property type="entry name" value="ELFV_dehydrog_N"/>
    <property type="match status" value="1"/>
</dbReference>
<evidence type="ECO:0000256" key="1">
    <source>
        <dbReference type="ARBA" id="ARBA00006382"/>
    </source>
</evidence>
<protein>
    <recommendedName>
        <fullName evidence="3">Glutamate dehydrogenase</fullName>
    </recommendedName>
</protein>
<dbReference type="PIRSF" id="PIRSF000185">
    <property type="entry name" value="Glu_DH"/>
    <property type="match status" value="1"/>
</dbReference>